<dbReference type="Proteomes" id="UP000216033">
    <property type="component" value="Unassembled WGS sequence"/>
</dbReference>
<dbReference type="GeneID" id="98302177"/>
<evidence type="ECO:0000313" key="9">
    <source>
        <dbReference type="Proteomes" id="UP000216033"/>
    </source>
</evidence>
<gene>
    <name evidence="8" type="ORF">B9K05_05800</name>
</gene>
<evidence type="ECO:0000256" key="2">
    <source>
        <dbReference type="ARBA" id="ARBA00009410"/>
    </source>
</evidence>
<evidence type="ECO:0000313" key="8">
    <source>
        <dbReference type="EMBL" id="PAL26515.1"/>
    </source>
</evidence>
<evidence type="ECO:0000256" key="5">
    <source>
        <dbReference type="ARBA" id="ARBA00023002"/>
    </source>
</evidence>
<evidence type="ECO:0000256" key="1">
    <source>
        <dbReference type="ARBA" id="ARBA00001974"/>
    </source>
</evidence>
<dbReference type="Gene3D" id="3.50.50.60">
    <property type="entry name" value="FAD/NAD(P)-binding domain"/>
    <property type="match status" value="2"/>
</dbReference>
<comment type="caution">
    <text evidence="8">The sequence shown here is derived from an EMBL/GenBank/DDBJ whole genome shotgun (WGS) entry which is preliminary data.</text>
</comment>
<evidence type="ECO:0000256" key="4">
    <source>
        <dbReference type="ARBA" id="ARBA00022827"/>
    </source>
</evidence>
<sequence>MQVIILGAGVVGVTSAWYLNALGYDVTVIDRQPAPAQETSFANAGQVSPGYASPWAAPGLPWQAMKWMLHPRHSPLVIRKRLDIGMLRWIQQLLKNCNAQSYALNKTRMLRVAEYSRDCLDALREETGMTYDDRQQGLIQLFRTDRQISKSERDIRLLAECGVPHQLLNVDDILEHEPGLRHSAHLLKGGLFLPKDQSGDAHIFTQRLARMAQAKGVRFLYNTTIQGLDATASRIMSVRTSAGHLSADAYIVALGSYSPRLLRPLGLHLPVYPVKGYSLTLPLTDESHAPLATINDATYKVSITRLGNRIRVGGTAELTGYNLKLSPDRRETLELSFSELYGGGDLSAATYWTGLRPCTPDGTPVIGPAMPFGNLWLNTGHGTLGWTMACGSGRLIADMIDGRKTDIPTLDLALNRYNRP</sequence>
<dbReference type="Pfam" id="PF01266">
    <property type="entry name" value="DAO"/>
    <property type="match status" value="1"/>
</dbReference>
<dbReference type="PANTHER" id="PTHR13847">
    <property type="entry name" value="SARCOSINE DEHYDROGENASE-RELATED"/>
    <property type="match status" value="1"/>
</dbReference>
<dbReference type="RefSeq" id="WP_048853543.1">
    <property type="nucleotide sequence ID" value="NZ_BAMZ01000009.1"/>
</dbReference>
<dbReference type="EMBL" id="NDFP01000004">
    <property type="protein sequence ID" value="PAL26515.1"/>
    <property type="molecule type" value="Genomic_DNA"/>
</dbReference>
<comment type="similarity">
    <text evidence="2">Belongs to the DadA oxidoreductase family.</text>
</comment>
<comment type="catalytic activity">
    <reaction evidence="6">
        <text>a D-alpha-amino acid + A + H2O = a 2-oxocarboxylate + AH2 + NH4(+)</text>
        <dbReference type="Rhea" id="RHEA:18125"/>
        <dbReference type="ChEBI" id="CHEBI:13193"/>
        <dbReference type="ChEBI" id="CHEBI:15377"/>
        <dbReference type="ChEBI" id="CHEBI:17499"/>
        <dbReference type="ChEBI" id="CHEBI:28938"/>
        <dbReference type="ChEBI" id="CHEBI:35179"/>
        <dbReference type="ChEBI" id="CHEBI:59871"/>
    </reaction>
</comment>
<evidence type="ECO:0000256" key="3">
    <source>
        <dbReference type="ARBA" id="ARBA00022630"/>
    </source>
</evidence>
<evidence type="ECO:0000256" key="6">
    <source>
        <dbReference type="ARBA" id="ARBA00047884"/>
    </source>
</evidence>
<organism evidence="8 9">
    <name type="scientific">Acetobacter syzygii</name>
    <dbReference type="NCBI Taxonomy" id="146476"/>
    <lineage>
        <taxon>Bacteria</taxon>
        <taxon>Pseudomonadati</taxon>
        <taxon>Pseudomonadota</taxon>
        <taxon>Alphaproteobacteria</taxon>
        <taxon>Acetobacterales</taxon>
        <taxon>Acetobacteraceae</taxon>
        <taxon>Acetobacter</taxon>
    </lineage>
</organism>
<evidence type="ECO:0000259" key="7">
    <source>
        <dbReference type="Pfam" id="PF01266"/>
    </source>
</evidence>
<keyword evidence="5" id="KW-0560">Oxidoreductase</keyword>
<protein>
    <submittedName>
        <fullName evidence="8">D-amino acid dehydrogenase small subunit</fullName>
    </submittedName>
</protein>
<dbReference type="SUPFAM" id="SSF54373">
    <property type="entry name" value="FAD-linked reductases, C-terminal domain"/>
    <property type="match status" value="1"/>
</dbReference>
<dbReference type="FunFam" id="3.50.50.60:FF:000020">
    <property type="entry name" value="D-amino acid dehydrogenase"/>
    <property type="match status" value="1"/>
</dbReference>
<dbReference type="InterPro" id="IPR036188">
    <property type="entry name" value="FAD/NAD-bd_sf"/>
</dbReference>
<proteinExistence type="inferred from homology"/>
<dbReference type="SUPFAM" id="SSF51905">
    <property type="entry name" value="FAD/NAD(P)-binding domain"/>
    <property type="match status" value="1"/>
</dbReference>
<dbReference type="AlphaFoldDB" id="A0A270BNE5"/>
<dbReference type="STRING" id="1231343.Absy_009_151"/>
<dbReference type="GO" id="GO:0005737">
    <property type="term" value="C:cytoplasm"/>
    <property type="evidence" value="ECO:0007669"/>
    <property type="project" value="TreeGrafter"/>
</dbReference>
<dbReference type="PANTHER" id="PTHR13847:SF280">
    <property type="entry name" value="D-AMINO ACID DEHYDROGENASE"/>
    <property type="match status" value="1"/>
</dbReference>
<feature type="domain" description="FAD dependent oxidoreductase" evidence="7">
    <location>
        <begin position="3"/>
        <end position="399"/>
    </location>
</feature>
<dbReference type="InterPro" id="IPR006076">
    <property type="entry name" value="FAD-dep_OxRdtase"/>
</dbReference>
<accession>A0A270BNE5</accession>
<dbReference type="NCBIfam" id="NF001933">
    <property type="entry name" value="PRK00711.1"/>
    <property type="match status" value="1"/>
</dbReference>
<comment type="cofactor">
    <cofactor evidence="1">
        <name>FAD</name>
        <dbReference type="ChEBI" id="CHEBI:57692"/>
    </cofactor>
</comment>
<keyword evidence="4" id="KW-0274">FAD</keyword>
<name>A0A270BNE5_9PROT</name>
<dbReference type="OrthoDB" id="9805337at2"/>
<keyword evidence="9" id="KW-1185">Reference proteome</keyword>
<dbReference type="Gene3D" id="3.30.9.10">
    <property type="entry name" value="D-Amino Acid Oxidase, subunit A, domain 2"/>
    <property type="match status" value="1"/>
</dbReference>
<dbReference type="GO" id="GO:0055130">
    <property type="term" value="P:D-alanine catabolic process"/>
    <property type="evidence" value="ECO:0007669"/>
    <property type="project" value="TreeGrafter"/>
</dbReference>
<dbReference type="GO" id="GO:0005886">
    <property type="term" value="C:plasma membrane"/>
    <property type="evidence" value="ECO:0007669"/>
    <property type="project" value="TreeGrafter"/>
</dbReference>
<keyword evidence="3" id="KW-0285">Flavoprotein</keyword>
<reference evidence="8 9" key="1">
    <citation type="submission" date="2017-04" db="EMBL/GenBank/DDBJ databases">
        <title>Kefir bacterial isolates.</title>
        <authorList>
            <person name="Kim Y."/>
            <person name="Blasche S."/>
            <person name="Patil K.R."/>
        </authorList>
    </citation>
    <scope>NUCLEOTIDE SEQUENCE [LARGE SCALE GENOMIC DNA]</scope>
    <source>
        <strain evidence="8 9">KR-2</strain>
    </source>
</reference>
<dbReference type="GO" id="GO:0008718">
    <property type="term" value="F:D-amino-acid dehydrogenase activity"/>
    <property type="evidence" value="ECO:0007669"/>
    <property type="project" value="TreeGrafter"/>
</dbReference>